<dbReference type="Proteomes" id="UP000824755">
    <property type="component" value="Chromosome"/>
</dbReference>
<keyword evidence="2" id="KW-1185">Reference proteome</keyword>
<dbReference type="EMBL" id="CP080544">
    <property type="protein sequence ID" value="QYR53675.1"/>
    <property type="molecule type" value="Genomic_DNA"/>
</dbReference>
<proteinExistence type="predicted"/>
<evidence type="ECO:0000313" key="2">
    <source>
        <dbReference type="Proteomes" id="UP000824755"/>
    </source>
</evidence>
<accession>A0ABX8WS50</accession>
<organism evidence="1 2">
    <name type="scientific">Lysobacter soyae</name>
    <dbReference type="NCBI Taxonomy" id="2764185"/>
    <lineage>
        <taxon>Bacteria</taxon>
        <taxon>Pseudomonadati</taxon>
        <taxon>Pseudomonadota</taxon>
        <taxon>Gammaproteobacteria</taxon>
        <taxon>Lysobacterales</taxon>
        <taxon>Lysobacteraceae</taxon>
        <taxon>Lysobacter</taxon>
    </lineage>
</organism>
<reference evidence="1 2" key="1">
    <citation type="submission" date="2021-08" db="EMBL/GenBank/DDBJ databases">
        <title>Lysobacter sp. strain CJ11 Genome sequencing and assembly.</title>
        <authorList>
            <person name="Kim I."/>
        </authorList>
    </citation>
    <scope>NUCLEOTIDE SEQUENCE [LARGE SCALE GENOMIC DNA]</scope>
    <source>
        <strain evidence="1 2">CJ11</strain>
    </source>
</reference>
<sequence length="63" mass="7278">MKVFKRMKVTEIKKPGMAAGLFREQQNASRLQSGKQVRAREVMPLAMAAEQAKEWKLTVRMRT</sequence>
<gene>
    <name evidence="1" type="ORF">H8L67_04080</name>
</gene>
<evidence type="ECO:0000313" key="1">
    <source>
        <dbReference type="EMBL" id="QYR53675.1"/>
    </source>
</evidence>
<name>A0ABX8WS50_9GAMM</name>
<dbReference type="RefSeq" id="WP_220380482.1">
    <property type="nucleotide sequence ID" value="NZ_CP080544.1"/>
</dbReference>
<protein>
    <submittedName>
        <fullName evidence="1">Uncharacterized protein</fullName>
    </submittedName>
</protein>